<dbReference type="RefSeq" id="WP_043530821.1">
    <property type="nucleotide sequence ID" value="NZ_BAABKU010000075.1"/>
</dbReference>
<keyword evidence="2" id="KW-1185">Reference proteome</keyword>
<comment type="caution">
    <text evidence="1">The sequence shown here is derived from an EMBL/GenBank/DDBJ whole genome shotgun (WGS) entry which is preliminary data.</text>
</comment>
<protein>
    <recommendedName>
        <fullName evidence="3">PRTRC system protein F</fullName>
    </recommendedName>
</protein>
<reference evidence="1 2" key="1">
    <citation type="submission" date="2014-10" db="EMBL/GenBank/DDBJ databases">
        <title>Draft genome sequence of Actinoplanes utahensis NRRL 12052.</title>
        <authorList>
            <person name="Velasco-Bucheli B."/>
            <person name="del Cerro C."/>
            <person name="Hormigo D."/>
            <person name="Garcia J.L."/>
            <person name="Acebal C."/>
            <person name="Arroyo M."/>
            <person name="de la Mata I."/>
        </authorList>
    </citation>
    <scope>NUCLEOTIDE SEQUENCE [LARGE SCALE GENOMIC DNA]</scope>
    <source>
        <strain evidence="1 2">NRRL 12052</strain>
    </source>
</reference>
<evidence type="ECO:0000313" key="1">
    <source>
        <dbReference type="EMBL" id="KHD73937.1"/>
    </source>
</evidence>
<dbReference type="Pfam" id="PF14430">
    <property type="entry name" value="Imm1"/>
    <property type="match status" value="1"/>
</dbReference>
<dbReference type="OrthoDB" id="3694715at2"/>
<dbReference type="Proteomes" id="UP000054537">
    <property type="component" value="Unassembled WGS sequence"/>
</dbReference>
<name>A0A0A6X1G2_ACTUT</name>
<evidence type="ECO:0008006" key="3">
    <source>
        <dbReference type="Google" id="ProtNLM"/>
    </source>
</evidence>
<accession>A0A0A6X1G2</accession>
<proteinExistence type="predicted"/>
<evidence type="ECO:0000313" key="2">
    <source>
        <dbReference type="Proteomes" id="UP000054537"/>
    </source>
</evidence>
<organism evidence="1 2">
    <name type="scientific">Actinoplanes utahensis</name>
    <dbReference type="NCBI Taxonomy" id="1869"/>
    <lineage>
        <taxon>Bacteria</taxon>
        <taxon>Bacillati</taxon>
        <taxon>Actinomycetota</taxon>
        <taxon>Actinomycetes</taxon>
        <taxon>Micromonosporales</taxon>
        <taxon>Micromonosporaceae</taxon>
        <taxon>Actinoplanes</taxon>
    </lineage>
</organism>
<dbReference type="InterPro" id="IPR025680">
    <property type="entry name" value="DddI"/>
</dbReference>
<dbReference type="AlphaFoldDB" id="A0A0A6X1G2"/>
<sequence length="363" mass="39228">MTSLTLQAYVGGDLHIPRSQEETSALIDRAFREQRSWAPGRGAGDETDFFFVEGGLIPSRQAPNSTLMVRVNASTGLGALIWFVNTLRADASGRQDDQWIWVTDNADPADDDPLVAAEPHELIGVGPSVVLPVAEIRAAVEEYCRAGTGERPGSVSWVHGNNLGERDDRQWKPPDYSDERVAQIAPYPEKIRALAALQLYRMLPVVEAARAAFAGAARQILDACQAGTTAPESAIATVQPFADVEGPVVGPGWFLWSLGFEVAQLSLLAAGAGPASNPAGSVVIGTSNFWHTCNRLLCFGETATDWDLVTTFRRIEDNGRRQEFEKVLATHDPAAVMRRDLATWAEQRPLLDTVGLAVARAAA</sequence>
<dbReference type="EMBL" id="JRTT01000077">
    <property type="protein sequence ID" value="KHD73937.1"/>
    <property type="molecule type" value="Genomic_DNA"/>
</dbReference>
<gene>
    <name evidence="1" type="ORF">MB27_31785</name>
</gene>